<evidence type="ECO:0000313" key="1">
    <source>
        <dbReference type="EMBL" id="GAA5495988.1"/>
    </source>
</evidence>
<protein>
    <submittedName>
        <fullName evidence="1">Uncharacterized protein</fullName>
    </submittedName>
</protein>
<sequence length="128" mass="14669">MIRRFTNLILIALSITFLTSCNDTPEKVMEDKLEVIDESIQALSDLAEGKLSVEEGRTKFAKLKEEGKKIKEREDKLCSTLSAEEKRALMTKYAPQFAERVRKMQTLSTNLYRSGKMDSALIRSLKYD</sequence>
<keyword evidence="2" id="KW-1185">Reference proteome</keyword>
<comment type="caution">
    <text evidence="1">The sequence shown here is derived from an EMBL/GenBank/DDBJ whole genome shotgun (WGS) entry which is preliminary data.</text>
</comment>
<gene>
    <name evidence="1" type="ORF">Rhal01_02169</name>
</gene>
<proteinExistence type="predicted"/>
<dbReference type="PROSITE" id="PS51257">
    <property type="entry name" value="PROKAR_LIPOPROTEIN"/>
    <property type="match status" value="1"/>
</dbReference>
<reference evidence="1 2" key="1">
    <citation type="submission" date="2024-02" db="EMBL/GenBank/DDBJ databases">
        <title>Rubritalea halochordaticola NBRC 107102.</title>
        <authorList>
            <person name="Ichikawa N."/>
            <person name="Katano-Makiyama Y."/>
            <person name="Hidaka K."/>
        </authorList>
    </citation>
    <scope>NUCLEOTIDE SEQUENCE [LARGE SCALE GENOMIC DNA]</scope>
    <source>
        <strain evidence="1 2">NBRC 107102</strain>
    </source>
</reference>
<accession>A0ABP9V0G2</accession>
<dbReference type="EMBL" id="BAABRL010000006">
    <property type="protein sequence ID" value="GAA5495988.1"/>
    <property type="molecule type" value="Genomic_DNA"/>
</dbReference>
<dbReference type="Proteomes" id="UP001424741">
    <property type="component" value="Unassembled WGS sequence"/>
</dbReference>
<name>A0ABP9V0G2_9BACT</name>
<evidence type="ECO:0000313" key="2">
    <source>
        <dbReference type="Proteomes" id="UP001424741"/>
    </source>
</evidence>
<dbReference type="RefSeq" id="WP_346188719.1">
    <property type="nucleotide sequence ID" value="NZ_BAABRL010000006.1"/>
</dbReference>
<organism evidence="1 2">
    <name type="scientific">Rubritalea halochordaticola</name>
    <dbReference type="NCBI Taxonomy" id="714537"/>
    <lineage>
        <taxon>Bacteria</taxon>
        <taxon>Pseudomonadati</taxon>
        <taxon>Verrucomicrobiota</taxon>
        <taxon>Verrucomicrobiia</taxon>
        <taxon>Verrucomicrobiales</taxon>
        <taxon>Rubritaleaceae</taxon>
        <taxon>Rubritalea</taxon>
    </lineage>
</organism>